<dbReference type="InterPro" id="IPR005064">
    <property type="entry name" value="BUG"/>
</dbReference>
<dbReference type="PANTHER" id="PTHR42928:SF5">
    <property type="entry name" value="BLR1237 PROTEIN"/>
    <property type="match status" value="1"/>
</dbReference>
<organism evidence="3 4">
    <name type="scientific">Candidimonas nitroreducens</name>
    <dbReference type="NCBI Taxonomy" id="683354"/>
    <lineage>
        <taxon>Bacteria</taxon>
        <taxon>Pseudomonadati</taxon>
        <taxon>Pseudomonadota</taxon>
        <taxon>Betaproteobacteria</taxon>
        <taxon>Burkholderiales</taxon>
        <taxon>Alcaligenaceae</taxon>
        <taxon>Candidimonas</taxon>
    </lineage>
</organism>
<dbReference type="OrthoDB" id="9126343at2"/>
<dbReference type="AlphaFoldDB" id="A0A225MF34"/>
<evidence type="ECO:0000313" key="4">
    <source>
        <dbReference type="Proteomes" id="UP000214603"/>
    </source>
</evidence>
<evidence type="ECO:0000256" key="1">
    <source>
        <dbReference type="ARBA" id="ARBA00006987"/>
    </source>
</evidence>
<accession>A0A225MF34</accession>
<feature type="signal peptide" evidence="2">
    <location>
        <begin position="1"/>
        <end position="22"/>
    </location>
</feature>
<dbReference type="InterPro" id="IPR042100">
    <property type="entry name" value="Bug_dom1"/>
</dbReference>
<proteinExistence type="inferred from homology"/>
<keyword evidence="4" id="KW-1185">Reference proteome</keyword>
<dbReference type="EMBL" id="NJIH01000008">
    <property type="protein sequence ID" value="OWT58191.1"/>
    <property type="molecule type" value="Genomic_DNA"/>
</dbReference>
<evidence type="ECO:0000313" key="3">
    <source>
        <dbReference type="EMBL" id="OWT58191.1"/>
    </source>
</evidence>
<dbReference type="SUPFAM" id="SSF53850">
    <property type="entry name" value="Periplasmic binding protein-like II"/>
    <property type="match status" value="1"/>
</dbReference>
<name>A0A225MF34_9BURK</name>
<evidence type="ECO:0000256" key="2">
    <source>
        <dbReference type="SAM" id="SignalP"/>
    </source>
</evidence>
<dbReference type="Proteomes" id="UP000214603">
    <property type="component" value="Unassembled WGS sequence"/>
</dbReference>
<feature type="chain" id="PRO_5013075968" evidence="2">
    <location>
        <begin position="23"/>
        <end position="323"/>
    </location>
</feature>
<reference evidence="4" key="1">
    <citation type="submission" date="2017-06" db="EMBL/GenBank/DDBJ databases">
        <title>Herbaspirillum phytohormonus sp. nov., isolated from the root nodule of Robinia pseudoacacia in lead-zinc mine.</title>
        <authorList>
            <person name="Fan M."/>
            <person name="Lin Y."/>
        </authorList>
    </citation>
    <scope>NUCLEOTIDE SEQUENCE [LARGE SCALE GENOMIC DNA]</scope>
    <source>
        <strain evidence="4">SC-089</strain>
    </source>
</reference>
<dbReference type="Pfam" id="PF03401">
    <property type="entry name" value="TctC"/>
    <property type="match status" value="1"/>
</dbReference>
<dbReference type="Gene3D" id="3.40.190.10">
    <property type="entry name" value="Periplasmic binding protein-like II"/>
    <property type="match status" value="1"/>
</dbReference>
<dbReference type="Gene3D" id="3.40.190.150">
    <property type="entry name" value="Bordetella uptake gene, domain 1"/>
    <property type="match status" value="1"/>
</dbReference>
<comment type="caution">
    <text evidence="3">The sequence shown here is derived from an EMBL/GenBank/DDBJ whole genome shotgun (WGS) entry which is preliminary data.</text>
</comment>
<dbReference type="PANTHER" id="PTHR42928">
    <property type="entry name" value="TRICARBOXYLATE-BINDING PROTEIN"/>
    <property type="match status" value="1"/>
</dbReference>
<keyword evidence="2" id="KW-0732">Signal</keyword>
<dbReference type="RefSeq" id="WP_088604103.1">
    <property type="nucleotide sequence ID" value="NZ_NJIH01000008.1"/>
</dbReference>
<protein>
    <submittedName>
        <fullName evidence="3">ABC transporter substrate-binding protein</fullName>
    </submittedName>
</protein>
<comment type="similarity">
    <text evidence="1">Belongs to the UPF0065 (bug) family.</text>
</comment>
<dbReference type="PIRSF" id="PIRSF017082">
    <property type="entry name" value="YflP"/>
    <property type="match status" value="1"/>
</dbReference>
<dbReference type="CDD" id="cd13578">
    <property type="entry name" value="PBP2_Bug27"/>
    <property type="match status" value="1"/>
</dbReference>
<sequence>MKRICALVVACLLASAGRIALAGTYPDRPIRVIVPYLAGGNADITARVIAQKMSISMKVPVVVENKPGANGMIGTDYVVKAAPDGYTLLLDASGPLVVNPSLYKSVPYDPLTDLAPVSQITSYQYALVVRHGSPIHSVDELVAQARAKPGELTYGSAGVGSGGHLAGALLGVMTHTQLTHVPYKGNAQALTDTLSGQLSFDFDTIATSAPHIAAGRLRAFAVSGPQRSSALPNLPTMDELGYKGFNVTQFQGLLAPARTPPDIIARLHKEVVEAARQPDVVKKLADEGGNEIVAGTPEAFAALLRSDLARFRTLLRQANVNLE</sequence>
<gene>
    <name evidence="3" type="ORF">CEY11_14395</name>
</gene>